<dbReference type="EMBL" id="CAJEWN010000118">
    <property type="protein sequence ID" value="CAD2166552.1"/>
    <property type="molecule type" value="Genomic_DNA"/>
</dbReference>
<sequence>MICNRLICFLLILSTVPAADTIKKYSKLQSIIEGKELINDMCPTKYYKTEQRQKNIGFKLCDFIIKNFVHFSVGLCEFTAAALAGTINCLSGWTPFATQIKKRCEADMNFWKEVWCLTSKPEQRECCFKNATSASQAILPSCKSFEETMLKLGRDICILSRNEGLSAANLGCEAAFSLLSEKPTALCYSIFDPSFVAEGKAF</sequence>
<evidence type="ECO:0000256" key="1">
    <source>
        <dbReference type="SAM" id="SignalP"/>
    </source>
</evidence>
<proteinExistence type="predicted"/>
<evidence type="ECO:0000313" key="2">
    <source>
        <dbReference type="EMBL" id="CAD2166552.1"/>
    </source>
</evidence>
<feature type="chain" id="PRO_5027842907" evidence="1">
    <location>
        <begin position="19"/>
        <end position="202"/>
    </location>
</feature>
<dbReference type="AlphaFoldDB" id="A0A6V7UVM7"/>
<gene>
    <name evidence="2" type="ORF">MENT_LOCUS17914</name>
</gene>
<organism evidence="2 3">
    <name type="scientific">Meloidogyne enterolobii</name>
    <name type="common">Root-knot nematode worm</name>
    <name type="synonym">Meloidogyne mayaguensis</name>
    <dbReference type="NCBI Taxonomy" id="390850"/>
    <lineage>
        <taxon>Eukaryota</taxon>
        <taxon>Metazoa</taxon>
        <taxon>Ecdysozoa</taxon>
        <taxon>Nematoda</taxon>
        <taxon>Chromadorea</taxon>
        <taxon>Rhabditida</taxon>
        <taxon>Tylenchina</taxon>
        <taxon>Tylenchomorpha</taxon>
        <taxon>Tylenchoidea</taxon>
        <taxon>Meloidogynidae</taxon>
        <taxon>Meloidogyninae</taxon>
        <taxon>Meloidogyne</taxon>
    </lineage>
</organism>
<dbReference type="Proteomes" id="UP000580250">
    <property type="component" value="Unassembled WGS sequence"/>
</dbReference>
<keyword evidence="1" id="KW-0732">Signal</keyword>
<feature type="signal peptide" evidence="1">
    <location>
        <begin position="1"/>
        <end position="18"/>
    </location>
</feature>
<protein>
    <submittedName>
        <fullName evidence="2">Uncharacterized protein</fullName>
    </submittedName>
</protein>
<reference evidence="2 3" key="1">
    <citation type="submission" date="2020-08" db="EMBL/GenBank/DDBJ databases">
        <authorList>
            <person name="Koutsovoulos G."/>
            <person name="Danchin GJ E."/>
        </authorList>
    </citation>
    <scope>NUCLEOTIDE SEQUENCE [LARGE SCALE GENOMIC DNA]</scope>
</reference>
<name>A0A6V7UVM7_MELEN</name>
<comment type="caution">
    <text evidence="2">The sequence shown here is derived from an EMBL/GenBank/DDBJ whole genome shotgun (WGS) entry which is preliminary data.</text>
</comment>
<evidence type="ECO:0000313" key="3">
    <source>
        <dbReference type="Proteomes" id="UP000580250"/>
    </source>
</evidence>
<accession>A0A6V7UVM7</accession>